<dbReference type="PROSITE" id="PS50404">
    <property type="entry name" value="GST_NTER"/>
    <property type="match status" value="1"/>
</dbReference>
<feature type="chain" id="PRO_5030942036" description="GST N-terminal domain-containing protein" evidence="2">
    <location>
        <begin position="23"/>
        <end position="494"/>
    </location>
</feature>
<dbReference type="GO" id="GO:0005737">
    <property type="term" value="C:cytoplasm"/>
    <property type="evidence" value="ECO:0007669"/>
    <property type="project" value="TreeGrafter"/>
</dbReference>
<dbReference type="InterPro" id="IPR036249">
    <property type="entry name" value="Thioredoxin-like_sf"/>
</dbReference>
<keyword evidence="2" id="KW-0732">Signal</keyword>
<dbReference type="Gene3D" id="1.20.1050.10">
    <property type="match status" value="1"/>
</dbReference>
<dbReference type="SUPFAM" id="SSF52833">
    <property type="entry name" value="Thioredoxin-like"/>
    <property type="match status" value="1"/>
</dbReference>
<evidence type="ECO:0000259" key="3">
    <source>
        <dbReference type="PROSITE" id="PS50404"/>
    </source>
</evidence>
<protein>
    <recommendedName>
        <fullName evidence="6">GST N-terminal domain-containing protein</fullName>
    </recommendedName>
</protein>
<proteinExistence type="predicted"/>
<feature type="signal peptide" evidence="2">
    <location>
        <begin position="1"/>
        <end position="22"/>
    </location>
</feature>
<dbReference type="SUPFAM" id="SSF47616">
    <property type="entry name" value="GST C-terminal domain-like"/>
    <property type="match status" value="1"/>
</dbReference>
<dbReference type="PROSITE" id="PS50405">
    <property type="entry name" value="GST_CTER"/>
    <property type="match status" value="1"/>
</dbReference>
<gene>
    <name evidence="5" type="ORF">PINE0816_LOCUS1825</name>
</gene>
<dbReference type="InterPro" id="IPR040079">
    <property type="entry name" value="Glutathione_S-Trfase"/>
</dbReference>
<name>A0A7S0BWH7_9STRA</name>
<evidence type="ECO:0000259" key="4">
    <source>
        <dbReference type="PROSITE" id="PS50405"/>
    </source>
</evidence>
<evidence type="ECO:0000313" key="5">
    <source>
        <dbReference type="EMBL" id="CAD8405710.1"/>
    </source>
</evidence>
<dbReference type="Pfam" id="PF13410">
    <property type="entry name" value="GST_C_2"/>
    <property type="match status" value="1"/>
</dbReference>
<feature type="region of interest" description="Disordered" evidence="1">
    <location>
        <begin position="131"/>
        <end position="152"/>
    </location>
</feature>
<dbReference type="PANTHER" id="PTHR43968:SF14">
    <property type="entry name" value="GLUTATHIONE S-TRANSFERASE"/>
    <property type="match status" value="1"/>
</dbReference>
<sequence length="494" mass="53879">MVFNKVRSSLIAVSILYHATSAFTQPTSASSRSTSLHAIAPAATVSVPSWVDLGESLPSDSTSTPEQPLVTLYRDTNGWCPFCERVWIALRVKNIPYQETLVNLQDKPDWFLNAVPTGLVPAVMIHTDLLTDTSSSSKEGDSSEEKEKTTPERTLVWESVDIMRKLDEMFPNHGPKLMNEDDAAFLEAREVCAAVQSAGFGLLYGGNATTTAVETEEKRSALEAALDAMDAHLSKVTNGGPFLLGSELSGVDIEVIPTLERFRYQFPLLRNVTLSTTTLRPNLQRWFEAIDASPAYASRVAGDEYSWTAVASTFLRIFGSRGNELTVEQNATIARVEAAATALTLDFVNDSGGADSTDDGYVAACREAAEKLIANHEAVVADCSRADPKSQKELGRSSNVERADLALRMIADSLLNNNSDVNLTLFRNKKDATEAAFALRTVAKRLSVPRDMGGPAAKVLRRRLMVLAQNMEANAKDSTRPLGIPRRSKFQSKL</sequence>
<dbReference type="AlphaFoldDB" id="A0A7S0BWH7"/>
<dbReference type="InterPro" id="IPR050983">
    <property type="entry name" value="GST_Omega/HSP26"/>
</dbReference>
<feature type="domain" description="GST C-terminal" evidence="4">
    <location>
        <begin position="178"/>
        <end position="310"/>
    </location>
</feature>
<accession>A0A7S0BWH7</accession>
<evidence type="ECO:0000256" key="2">
    <source>
        <dbReference type="SAM" id="SignalP"/>
    </source>
</evidence>
<dbReference type="InterPro" id="IPR036282">
    <property type="entry name" value="Glutathione-S-Trfase_C_sf"/>
</dbReference>
<dbReference type="EMBL" id="HBEL01003859">
    <property type="protein sequence ID" value="CAD8405710.1"/>
    <property type="molecule type" value="Transcribed_RNA"/>
</dbReference>
<dbReference type="SFLD" id="SFLDS00019">
    <property type="entry name" value="Glutathione_Transferase_(cytos"/>
    <property type="match status" value="1"/>
</dbReference>
<feature type="compositionally biased region" description="Basic and acidic residues" evidence="1">
    <location>
        <begin position="138"/>
        <end position="151"/>
    </location>
</feature>
<reference evidence="5" key="1">
    <citation type="submission" date="2021-01" db="EMBL/GenBank/DDBJ databases">
        <authorList>
            <person name="Corre E."/>
            <person name="Pelletier E."/>
            <person name="Niang G."/>
            <person name="Scheremetjew M."/>
            <person name="Finn R."/>
            <person name="Kale V."/>
            <person name="Holt S."/>
            <person name="Cochrane G."/>
            <person name="Meng A."/>
            <person name="Brown T."/>
            <person name="Cohen L."/>
        </authorList>
    </citation>
    <scope>NUCLEOTIDE SEQUENCE</scope>
    <source>
        <strain evidence="5">CCAP1064/1</strain>
    </source>
</reference>
<dbReference type="PANTHER" id="PTHR43968">
    <property type="match status" value="1"/>
</dbReference>
<evidence type="ECO:0008006" key="6">
    <source>
        <dbReference type="Google" id="ProtNLM"/>
    </source>
</evidence>
<feature type="domain" description="GST N-terminal" evidence="3">
    <location>
        <begin position="70"/>
        <end position="174"/>
    </location>
</feature>
<dbReference type="InterPro" id="IPR010987">
    <property type="entry name" value="Glutathione-S-Trfase_C-like"/>
</dbReference>
<evidence type="ECO:0000256" key="1">
    <source>
        <dbReference type="SAM" id="MobiDB-lite"/>
    </source>
</evidence>
<dbReference type="InterPro" id="IPR004045">
    <property type="entry name" value="Glutathione_S-Trfase_N"/>
</dbReference>
<dbReference type="Pfam" id="PF13409">
    <property type="entry name" value="GST_N_2"/>
    <property type="match status" value="1"/>
</dbReference>
<organism evidence="5">
    <name type="scientific">Proboscia inermis</name>
    <dbReference type="NCBI Taxonomy" id="420281"/>
    <lineage>
        <taxon>Eukaryota</taxon>
        <taxon>Sar</taxon>
        <taxon>Stramenopiles</taxon>
        <taxon>Ochrophyta</taxon>
        <taxon>Bacillariophyta</taxon>
        <taxon>Coscinodiscophyceae</taxon>
        <taxon>Rhizosoleniophycidae</taxon>
        <taxon>Rhizosoleniales</taxon>
        <taxon>Rhizosoleniaceae</taxon>
        <taxon>Proboscia</taxon>
    </lineage>
</organism>
<dbReference type="Gene3D" id="3.40.30.10">
    <property type="entry name" value="Glutaredoxin"/>
    <property type="match status" value="1"/>
</dbReference>